<dbReference type="InterPro" id="IPR012657">
    <property type="entry name" value="23S_rRNA-intervening_sequence"/>
</dbReference>
<dbReference type="Gene3D" id="1.20.1440.60">
    <property type="entry name" value="23S rRNA-intervening sequence"/>
    <property type="match status" value="1"/>
</dbReference>
<dbReference type="InterPro" id="IPR036583">
    <property type="entry name" value="23S_rRNA_IVS_sf"/>
</dbReference>
<dbReference type="NCBIfam" id="TIGR02436">
    <property type="entry name" value="four helix bundle protein"/>
    <property type="match status" value="1"/>
</dbReference>
<evidence type="ECO:0000313" key="2">
    <source>
        <dbReference type="Proteomes" id="UP000244450"/>
    </source>
</evidence>
<protein>
    <recommendedName>
        <fullName evidence="3">Four helix bundle protein</fullName>
    </recommendedName>
</protein>
<comment type="caution">
    <text evidence="1">The sequence shown here is derived from an EMBL/GenBank/DDBJ whole genome shotgun (WGS) entry which is preliminary data.</text>
</comment>
<dbReference type="OrthoDB" id="9811959at2"/>
<dbReference type="PANTHER" id="PTHR38471:SF2">
    <property type="entry name" value="FOUR HELIX BUNDLE PROTEIN"/>
    <property type="match status" value="1"/>
</dbReference>
<organism evidence="1 2">
    <name type="scientific">Chitinophaga parva</name>
    <dbReference type="NCBI Taxonomy" id="2169414"/>
    <lineage>
        <taxon>Bacteria</taxon>
        <taxon>Pseudomonadati</taxon>
        <taxon>Bacteroidota</taxon>
        <taxon>Chitinophagia</taxon>
        <taxon>Chitinophagales</taxon>
        <taxon>Chitinophagaceae</taxon>
        <taxon>Chitinophaga</taxon>
    </lineage>
</organism>
<dbReference type="Proteomes" id="UP000244450">
    <property type="component" value="Unassembled WGS sequence"/>
</dbReference>
<name>A0A2T7BG20_9BACT</name>
<dbReference type="AlphaFoldDB" id="A0A2T7BG20"/>
<dbReference type="CDD" id="cd16377">
    <property type="entry name" value="23S_rRNA_IVP_like"/>
    <property type="match status" value="1"/>
</dbReference>
<dbReference type="PANTHER" id="PTHR38471">
    <property type="entry name" value="FOUR HELIX BUNDLE PROTEIN"/>
    <property type="match status" value="1"/>
</dbReference>
<dbReference type="EMBL" id="QCYK01000002">
    <property type="protein sequence ID" value="PUZ25226.1"/>
    <property type="molecule type" value="Genomic_DNA"/>
</dbReference>
<reference evidence="1 2" key="1">
    <citation type="submission" date="2018-04" db="EMBL/GenBank/DDBJ databases">
        <title>Chitinophaga fuyangensis sp. nov., isolated from soil in a chemical factory.</title>
        <authorList>
            <person name="Chen K."/>
        </authorList>
    </citation>
    <scope>NUCLEOTIDE SEQUENCE [LARGE SCALE GENOMIC DNA]</scope>
    <source>
        <strain evidence="1 2">LY-1</strain>
    </source>
</reference>
<dbReference type="RefSeq" id="WP_108687064.1">
    <property type="nucleotide sequence ID" value="NZ_QCYK01000002.1"/>
</dbReference>
<keyword evidence="2" id="KW-1185">Reference proteome</keyword>
<evidence type="ECO:0000313" key="1">
    <source>
        <dbReference type="EMBL" id="PUZ25226.1"/>
    </source>
</evidence>
<proteinExistence type="predicted"/>
<dbReference type="Pfam" id="PF05635">
    <property type="entry name" value="23S_rRNA_IVP"/>
    <property type="match status" value="1"/>
</dbReference>
<gene>
    <name evidence="1" type="ORF">DCC81_13035</name>
</gene>
<dbReference type="SUPFAM" id="SSF158446">
    <property type="entry name" value="IVS-encoded protein-like"/>
    <property type="match status" value="1"/>
</dbReference>
<evidence type="ECO:0008006" key="3">
    <source>
        <dbReference type="Google" id="ProtNLM"/>
    </source>
</evidence>
<accession>A0A2T7BG20</accession>
<sequence length="117" mass="13100">MNKYKNLVVWKNGVDLSLIIYKLTRTFPADERFGLTSQLRRCVVSIPSNIAEGAGRNSNAEFAHFLGIASGSTAELSTQLLIAEKLGYVTTAQFDFCERIITEIQNRLFKLQATLKN</sequence>